<dbReference type="EMBL" id="AQFT01000024">
    <property type="protein sequence ID" value="EMZ35878.1"/>
    <property type="molecule type" value="Genomic_DNA"/>
</dbReference>
<dbReference type="Proteomes" id="UP000012589">
    <property type="component" value="Unassembled WGS sequence"/>
</dbReference>
<dbReference type="InterPro" id="IPR029044">
    <property type="entry name" value="Nucleotide-diphossugar_trans"/>
</dbReference>
<dbReference type="CDD" id="cd04179">
    <property type="entry name" value="DPM_DPG-synthase_like"/>
    <property type="match status" value="1"/>
</dbReference>
<comment type="caution">
    <text evidence="3">The sequence shown here is derived from an EMBL/GenBank/DDBJ whole genome shotgun (WGS) entry which is preliminary data.</text>
</comment>
<dbReference type="AlphaFoldDB" id="N2BBM6"/>
<feature type="transmembrane region" description="Helical" evidence="1">
    <location>
        <begin position="234"/>
        <end position="254"/>
    </location>
</feature>
<keyword evidence="1" id="KW-0472">Membrane</keyword>
<evidence type="ECO:0000313" key="4">
    <source>
        <dbReference type="Proteomes" id="UP000012589"/>
    </source>
</evidence>
<evidence type="ECO:0000259" key="2">
    <source>
        <dbReference type="Pfam" id="PF00535"/>
    </source>
</evidence>
<evidence type="ECO:0000256" key="1">
    <source>
        <dbReference type="SAM" id="Phobius"/>
    </source>
</evidence>
<dbReference type="Pfam" id="PF00535">
    <property type="entry name" value="Glycos_transf_2"/>
    <property type="match status" value="1"/>
</dbReference>
<keyword evidence="1" id="KW-1133">Transmembrane helix</keyword>
<dbReference type="OrthoDB" id="9810303at2"/>
<dbReference type="PATRIC" id="fig|1235802.3.peg.1021"/>
<protein>
    <recommendedName>
        <fullName evidence="2">Glycosyltransferase 2-like domain-containing protein</fullName>
    </recommendedName>
</protein>
<reference evidence="3 4" key="1">
    <citation type="journal article" date="2014" name="Genome Announc.">
        <title>Draft genome sequences of the altered schaedler flora, a defined bacterial community from gnotobiotic mice.</title>
        <authorList>
            <person name="Wannemuehler M.J."/>
            <person name="Overstreet A.M."/>
            <person name="Ward D.V."/>
            <person name="Phillips G.J."/>
        </authorList>
    </citation>
    <scope>NUCLEOTIDE SEQUENCE [LARGE SCALE GENOMIC DNA]</scope>
    <source>
        <strain evidence="3 4">ASF492</strain>
    </source>
</reference>
<dbReference type="STRING" id="1235802.C823_00950"/>
<dbReference type="Gene3D" id="3.90.550.10">
    <property type="entry name" value="Spore Coat Polysaccharide Biosynthesis Protein SpsA, Chain A"/>
    <property type="match status" value="1"/>
</dbReference>
<dbReference type="eggNOG" id="COG1215">
    <property type="taxonomic scope" value="Bacteria"/>
</dbReference>
<dbReference type="SUPFAM" id="SSF53448">
    <property type="entry name" value="Nucleotide-diphospho-sugar transferases"/>
    <property type="match status" value="1"/>
</dbReference>
<dbReference type="HOGENOM" id="CLU_033536_7_4_9"/>
<evidence type="ECO:0000313" key="3">
    <source>
        <dbReference type="EMBL" id="EMZ35878.1"/>
    </source>
</evidence>
<sequence>MKLIIQIPCYNEAQTLEMALDALPKQIDGIDRIEYLIINDGSVDDTVQTALKWGVNYVVNFRSNRGLAKGFMAGLDACLRNGADIIVNTDADNQYEGADIEKLVRPILDGKSDIVIGARPIDDISDFSPLKKKLQHLGSFIVRKAGKTDIPDAPSGFRAYSREAAMRLNVTNEYTYTLETIVQAGRTKMAMDSVPIRTNKELRPSRLMKSMTGYIKKSIFTIGHVFMMYKPLQFFVTIGSIIFLCGAAVGVRFLNFYFHGVGSGHIQSLILAAVLLLLGFQTIITGLLADVIASNRKILEDVQYHVRRMDYDGVKITKEQECIRD</sequence>
<feature type="domain" description="Glycosyltransferase 2-like" evidence="2">
    <location>
        <begin position="7"/>
        <end position="166"/>
    </location>
</feature>
<keyword evidence="1" id="KW-0812">Transmembrane</keyword>
<name>N2BBM6_9FIRM</name>
<accession>N2BBM6</accession>
<organism evidence="3 4">
    <name type="scientific">Eubacterium plexicaudatum ASF492</name>
    <dbReference type="NCBI Taxonomy" id="1235802"/>
    <lineage>
        <taxon>Bacteria</taxon>
        <taxon>Bacillati</taxon>
        <taxon>Bacillota</taxon>
        <taxon>Clostridia</taxon>
        <taxon>Eubacteriales</taxon>
        <taxon>Eubacteriaceae</taxon>
        <taxon>Eubacterium</taxon>
    </lineage>
</organism>
<proteinExistence type="predicted"/>
<dbReference type="InterPro" id="IPR050256">
    <property type="entry name" value="Glycosyltransferase_2"/>
</dbReference>
<dbReference type="PANTHER" id="PTHR48090:SF7">
    <property type="entry name" value="RFBJ PROTEIN"/>
    <property type="match status" value="1"/>
</dbReference>
<dbReference type="InterPro" id="IPR001173">
    <property type="entry name" value="Glyco_trans_2-like"/>
</dbReference>
<feature type="transmembrane region" description="Helical" evidence="1">
    <location>
        <begin position="266"/>
        <end position="289"/>
    </location>
</feature>
<gene>
    <name evidence="3" type="ORF">C823_00950</name>
</gene>
<dbReference type="PANTHER" id="PTHR48090">
    <property type="entry name" value="UNDECAPRENYL-PHOSPHATE 4-DEOXY-4-FORMAMIDO-L-ARABINOSE TRANSFERASE-RELATED"/>
    <property type="match status" value="1"/>
</dbReference>
<keyword evidence="4" id="KW-1185">Reference proteome</keyword>